<evidence type="ECO:0000313" key="3">
    <source>
        <dbReference type="Proteomes" id="UP000548326"/>
    </source>
</evidence>
<evidence type="ECO:0000313" key="2">
    <source>
        <dbReference type="EMBL" id="MBB6126366.1"/>
    </source>
</evidence>
<name>A0A841J9V1_9SPHI</name>
<reference evidence="2 3" key="1">
    <citation type="submission" date="2020-08" db="EMBL/GenBank/DDBJ databases">
        <title>Genomic Encyclopedia of Type Strains, Phase IV (KMG-V): Genome sequencing to study the core and pangenomes of soil and plant-associated prokaryotes.</title>
        <authorList>
            <person name="Whitman W."/>
        </authorList>
    </citation>
    <scope>NUCLEOTIDE SEQUENCE [LARGE SCALE GENOMIC DNA]</scope>
    <source>
        <strain evidence="2 3">MP601</strain>
    </source>
</reference>
<evidence type="ECO:0000256" key="1">
    <source>
        <dbReference type="SAM" id="Phobius"/>
    </source>
</evidence>
<keyword evidence="1" id="KW-0812">Transmembrane</keyword>
<comment type="caution">
    <text evidence="2">The sequence shown here is derived from an EMBL/GenBank/DDBJ whole genome shotgun (WGS) entry which is preliminary data.</text>
</comment>
<evidence type="ECO:0008006" key="4">
    <source>
        <dbReference type="Google" id="ProtNLM"/>
    </source>
</evidence>
<keyword evidence="1" id="KW-1133">Transmembrane helix</keyword>
<dbReference type="Proteomes" id="UP000548326">
    <property type="component" value="Unassembled WGS sequence"/>
</dbReference>
<feature type="transmembrane region" description="Helical" evidence="1">
    <location>
        <begin position="28"/>
        <end position="45"/>
    </location>
</feature>
<feature type="transmembrane region" description="Helical" evidence="1">
    <location>
        <begin position="138"/>
        <end position="157"/>
    </location>
</feature>
<accession>A0A841J9V1</accession>
<organism evidence="2 3">
    <name type="scientific">Mucilaginibacter lappiensis</name>
    <dbReference type="NCBI Taxonomy" id="354630"/>
    <lineage>
        <taxon>Bacteria</taxon>
        <taxon>Pseudomonadati</taxon>
        <taxon>Bacteroidota</taxon>
        <taxon>Sphingobacteriia</taxon>
        <taxon>Sphingobacteriales</taxon>
        <taxon>Sphingobacteriaceae</taxon>
        <taxon>Mucilaginibacter</taxon>
    </lineage>
</organism>
<dbReference type="AlphaFoldDB" id="A0A841J9V1"/>
<proteinExistence type="predicted"/>
<dbReference type="EMBL" id="JACHCA010000001">
    <property type="protein sequence ID" value="MBB6126366.1"/>
    <property type="molecule type" value="Genomic_DNA"/>
</dbReference>
<sequence length="173" mass="19931">MQLAIYIIIIFLLSFVFIQDMLYRAVTWYLFPVIIAGLLGIRLLSGKTMVMIGQSSLINFAVVFLILLLLTLYLWLRKGRIVNMTRDYLGIGDILFFGVLASYLSVLNFMFFFNVSLLSTILLYLLLKGIASMKSIPLAGFQALVFIVFLVADRWYFHCDITDDAWLLRLYNL</sequence>
<dbReference type="RefSeq" id="WP_183585384.1">
    <property type="nucleotide sequence ID" value="NZ_JACHCA010000001.1"/>
</dbReference>
<feature type="transmembrane region" description="Helical" evidence="1">
    <location>
        <begin position="96"/>
        <end position="126"/>
    </location>
</feature>
<gene>
    <name evidence="2" type="ORF">HDF22_000467</name>
</gene>
<feature type="transmembrane region" description="Helical" evidence="1">
    <location>
        <begin position="57"/>
        <end position="76"/>
    </location>
</feature>
<protein>
    <recommendedName>
        <fullName evidence="4">Type IV leader peptidase family protein</fullName>
    </recommendedName>
</protein>
<keyword evidence="1" id="KW-0472">Membrane</keyword>